<evidence type="ECO:0000259" key="5">
    <source>
        <dbReference type="Pfam" id="PF00389"/>
    </source>
</evidence>
<evidence type="ECO:0000256" key="1">
    <source>
        <dbReference type="ARBA" id="ARBA00005854"/>
    </source>
</evidence>
<evidence type="ECO:0000256" key="2">
    <source>
        <dbReference type="ARBA" id="ARBA00023002"/>
    </source>
</evidence>
<keyword evidence="8" id="KW-1185">Reference proteome</keyword>
<keyword evidence="3" id="KW-0520">NAD</keyword>
<comment type="similarity">
    <text evidence="1 4">Belongs to the D-isomer specific 2-hydroxyacid dehydrogenase family.</text>
</comment>
<evidence type="ECO:0000259" key="6">
    <source>
        <dbReference type="Pfam" id="PF02826"/>
    </source>
</evidence>
<comment type="caution">
    <text evidence="7">The sequence shown here is derived from an EMBL/GenBank/DDBJ whole genome shotgun (WGS) entry which is preliminary data.</text>
</comment>
<dbReference type="Pfam" id="PF00389">
    <property type="entry name" value="2-Hacid_dh"/>
    <property type="match status" value="1"/>
</dbReference>
<dbReference type="Pfam" id="PF02826">
    <property type="entry name" value="2-Hacid_dh_C"/>
    <property type="match status" value="1"/>
</dbReference>
<proteinExistence type="inferred from homology"/>
<dbReference type="Gene3D" id="3.40.50.720">
    <property type="entry name" value="NAD(P)-binding Rossmann-like Domain"/>
    <property type="match status" value="2"/>
</dbReference>
<dbReference type="GO" id="GO:0051287">
    <property type="term" value="F:NAD binding"/>
    <property type="evidence" value="ECO:0007669"/>
    <property type="project" value="InterPro"/>
</dbReference>
<dbReference type="PROSITE" id="PS00671">
    <property type="entry name" value="D_2_HYDROXYACID_DH_3"/>
    <property type="match status" value="1"/>
</dbReference>
<dbReference type="RefSeq" id="WP_114117545.1">
    <property type="nucleotide sequence ID" value="NZ_BMHU01000003.1"/>
</dbReference>
<keyword evidence="2 4" id="KW-0560">Oxidoreductase</keyword>
<dbReference type="InterPro" id="IPR029753">
    <property type="entry name" value="D-isomer_DH_CS"/>
</dbReference>
<dbReference type="EMBL" id="QORO01000002">
    <property type="protein sequence ID" value="RCK59931.1"/>
    <property type="molecule type" value="Genomic_DNA"/>
</dbReference>
<dbReference type="SUPFAM" id="SSF52283">
    <property type="entry name" value="Formate/glycerate dehydrogenase catalytic domain-like"/>
    <property type="match status" value="1"/>
</dbReference>
<dbReference type="OrthoDB" id="117809at2"/>
<feature type="domain" description="D-isomer specific 2-hydroxyacid dehydrogenase NAD-binding" evidence="6">
    <location>
        <begin position="122"/>
        <end position="290"/>
    </location>
</feature>
<evidence type="ECO:0000256" key="4">
    <source>
        <dbReference type="RuleBase" id="RU003719"/>
    </source>
</evidence>
<organism evidence="7 8">
    <name type="scientific">Microbacterium sorbitolivorans</name>
    <dbReference type="NCBI Taxonomy" id="1867410"/>
    <lineage>
        <taxon>Bacteria</taxon>
        <taxon>Bacillati</taxon>
        <taxon>Actinomycetota</taxon>
        <taxon>Actinomycetes</taxon>
        <taxon>Micrococcales</taxon>
        <taxon>Microbacteriaceae</taxon>
        <taxon>Microbacterium</taxon>
    </lineage>
</organism>
<evidence type="ECO:0000256" key="3">
    <source>
        <dbReference type="ARBA" id="ARBA00023027"/>
    </source>
</evidence>
<dbReference type="InterPro" id="IPR050857">
    <property type="entry name" value="D-2-hydroxyacid_DH"/>
</dbReference>
<evidence type="ECO:0000313" key="7">
    <source>
        <dbReference type="EMBL" id="RCK59931.1"/>
    </source>
</evidence>
<protein>
    <submittedName>
        <fullName evidence="7">Hydroxyacid dehydrogenase</fullName>
    </submittedName>
</protein>
<sequence length="327" mass="34270">MTADVHRPRIYLAYTADELERYYSPGALAALEALGEVVRNDTGEVIEKAALADVTRGCDIVIAHRSVGVDAAFFAQMDPRIRAVIRGAMDVSTIDVDAATRAGVIVANTSSGFERAVAEHAIALAIDVARDMTRAREAFLAGTEQPTRQGLELGGATLGIVGMGRIGRELARLATALGMRVAYADPSAEAPYERLDFADLLATSDVVACLAVSIPETRGLFDDAAFGSMKRGAIFLNLSRGELVDESALERALNAGILRGAGLDVGSGLDQTPPLHLARRPDVVATPHSAGMTAAARHVQAMDTVDQARQVIAGAVPDRAVNGSALA</sequence>
<dbReference type="InterPro" id="IPR006140">
    <property type="entry name" value="D-isomer_DH_NAD-bd"/>
</dbReference>
<feature type="domain" description="D-isomer specific 2-hydroxyacid dehydrogenase catalytic" evidence="5">
    <location>
        <begin position="28"/>
        <end position="322"/>
    </location>
</feature>
<dbReference type="GO" id="GO:0016616">
    <property type="term" value="F:oxidoreductase activity, acting on the CH-OH group of donors, NAD or NADP as acceptor"/>
    <property type="evidence" value="ECO:0007669"/>
    <property type="project" value="InterPro"/>
</dbReference>
<evidence type="ECO:0000313" key="8">
    <source>
        <dbReference type="Proteomes" id="UP000253508"/>
    </source>
</evidence>
<dbReference type="Proteomes" id="UP000253508">
    <property type="component" value="Unassembled WGS sequence"/>
</dbReference>
<name>A0A367Y4J0_9MICO</name>
<dbReference type="PANTHER" id="PTHR42789">
    <property type="entry name" value="D-ISOMER SPECIFIC 2-HYDROXYACID DEHYDROGENASE FAMILY PROTEIN (AFU_ORTHOLOGUE AFUA_6G10090)"/>
    <property type="match status" value="1"/>
</dbReference>
<accession>A0A367Y4J0</accession>
<dbReference type="PANTHER" id="PTHR42789:SF1">
    <property type="entry name" value="D-ISOMER SPECIFIC 2-HYDROXYACID DEHYDROGENASE FAMILY PROTEIN (AFU_ORTHOLOGUE AFUA_6G10090)"/>
    <property type="match status" value="1"/>
</dbReference>
<gene>
    <name evidence="7" type="ORF">DTO57_07190</name>
</gene>
<dbReference type="AlphaFoldDB" id="A0A367Y4J0"/>
<dbReference type="SUPFAM" id="SSF51735">
    <property type="entry name" value="NAD(P)-binding Rossmann-fold domains"/>
    <property type="match status" value="1"/>
</dbReference>
<dbReference type="InterPro" id="IPR036291">
    <property type="entry name" value="NAD(P)-bd_dom_sf"/>
</dbReference>
<reference evidence="7 8" key="1">
    <citation type="submission" date="2018-07" db="EMBL/GenBank/DDBJ databases">
        <title>Microbacterium endoborsara sp. nov., a novel actinobacterium isolated from Borszczowia aralocaspica.</title>
        <authorList>
            <person name="An D."/>
        </authorList>
    </citation>
    <scope>NUCLEOTIDE SEQUENCE [LARGE SCALE GENOMIC DNA]</scope>
    <source>
        <strain evidence="7 8">C1.15228</strain>
    </source>
</reference>
<dbReference type="InterPro" id="IPR006139">
    <property type="entry name" value="D-isomer_2_OHA_DH_cat_dom"/>
</dbReference>